<dbReference type="PANTHER" id="PTHR35936">
    <property type="entry name" value="MEMBRANE-BOUND LYTIC MUREIN TRANSGLYCOSYLASE F"/>
    <property type="match status" value="1"/>
</dbReference>
<feature type="chain" id="PRO_5044158305" evidence="2">
    <location>
        <begin position="19"/>
        <end position="314"/>
    </location>
</feature>
<evidence type="ECO:0000313" key="7">
    <source>
        <dbReference type="Proteomes" id="UP000718281"/>
    </source>
</evidence>
<evidence type="ECO:0000313" key="4">
    <source>
        <dbReference type="EMBL" id="MBK6299769.1"/>
    </source>
</evidence>
<dbReference type="SUPFAM" id="SSF53850">
    <property type="entry name" value="Periplasmic binding protein-like II"/>
    <property type="match status" value="1"/>
</dbReference>
<dbReference type="Pfam" id="PF00497">
    <property type="entry name" value="SBP_bac_3"/>
    <property type="match status" value="1"/>
</dbReference>
<dbReference type="PROSITE" id="PS51257">
    <property type="entry name" value="PROKAR_LIPOPROTEIN"/>
    <property type="match status" value="1"/>
</dbReference>
<sequence length="314" mass="31475">MRPLMLVTLLATSSLALAACTNAGQASTSTTTAPAAGVAATSTTAGSAAGKAALDPAVAALVPADIKAKGQLSFAMDASYAPFEYFDTDNKTIIGFDADLSQAIGTTMGIKVNDVNAAFDSILIGLTSQKYDVGMSAFSASAERAKVVDFVTYGAGGSGIAVPKGNPKALSMDPMTLCGRTIAAQKGTIQGLDYLPKFSADCTAAGKGAITADLYPAQTDANLAVTSGRADAVMADSVSLALQAKATGTLELAAGPDYNPTNVAVAVPNDSPLAAPIGAALKALDKNGTLAAIMAKWGLPTQFATQAKIGEIIK</sequence>
<proteinExistence type="predicted"/>
<gene>
    <name evidence="4" type="ORF">IPF40_01500</name>
    <name evidence="5" type="ORF">IPI13_10755</name>
    <name evidence="6" type="ORF">IPP00_08020</name>
</gene>
<dbReference type="SMART" id="SM00062">
    <property type="entry name" value="PBPb"/>
    <property type="match status" value="1"/>
</dbReference>
<evidence type="ECO:0000313" key="6">
    <source>
        <dbReference type="EMBL" id="MBL0003926.1"/>
    </source>
</evidence>
<dbReference type="EMBL" id="JADKGK010000019">
    <property type="protein sequence ID" value="MBL0003926.1"/>
    <property type="molecule type" value="Genomic_DNA"/>
</dbReference>
<evidence type="ECO:0000313" key="8">
    <source>
        <dbReference type="Proteomes" id="UP000726105"/>
    </source>
</evidence>
<dbReference type="EMBL" id="JADJIB010000004">
    <property type="protein sequence ID" value="MBK7273610.1"/>
    <property type="molecule type" value="Genomic_DNA"/>
</dbReference>
<accession>A0A935M409</accession>
<keyword evidence="1 2" id="KW-0732">Signal</keyword>
<dbReference type="CDD" id="cd01004">
    <property type="entry name" value="PBP2_MidA_like"/>
    <property type="match status" value="1"/>
</dbReference>
<evidence type="ECO:0000256" key="1">
    <source>
        <dbReference type="ARBA" id="ARBA00022729"/>
    </source>
</evidence>
<dbReference type="PANTHER" id="PTHR35936:SF17">
    <property type="entry name" value="ARGININE-BINDING EXTRACELLULAR PROTEIN ARTP"/>
    <property type="match status" value="1"/>
</dbReference>
<feature type="domain" description="Solute-binding protein family 3/N-terminal" evidence="3">
    <location>
        <begin position="71"/>
        <end position="301"/>
    </location>
</feature>
<dbReference type="AlphaFoldDB" id="A0A935M409"/>
<feature type="signal peptide" evidence="2">
    <location>
        <begin position="1"/>
        <end position="18"/>
    </location>
</feature>
<evidence type="ECO:0000259" key="3">
    <source>
        <dbReference type="SMART" id="SM00062"/>
    </source>
</evidence>
<evidence type="ECO:0000313" key="5">
    <source>
        <dbReference type="EMBL" id="MBK7273610.1"/>
    </source>
</evidence>
<evidence type="ECO:0000256" key="2">
    <source>
        <dbReference type="SAM" id="SignalP"/>
    </source>
</evidence>
<dbReference type="Proteomes" id="UP000886632">
    <property type="component" value="Unassembled WGS sequence"/>
</dbReference>
<dbReference type="Proteomes" id="UP000726105">
    <property type="component" value="Unassembled WGS sequence"/>
</dbReference>
<organism evidence="5 8">
    <name type="scientific">Candidatus Phosphoribacter hodrii</name>
    <dbReference type="NCBI Taxonomy" id="2953743"/>
    <lineage>
        <taxon>Bacteria</taxon>
        <taxon>Bacillati</taxon>
        <taxon>Actinomycetota</taxon>
        <taxon>Actinomycetes</taxon>
        <taxon>Micrococcales</taxon>
        <taxon>Dermatophilaceae</taxon>
        <taxon>Candidatus Phosphoribacter</taxon>
    </lineage>
</organism>
<dbReference type="Proteomes" id="UP000718281">
    <property type="component" value="Unassembled WGS sequence"/>
</dbReference>
<name>A0A935M409_9MICO</name>
<dbReference type="EMBL" id="JADIXZ010000001">
    <property type="protein sequence ID" value="MBK6299769.1"/>
    <property type="molecule type" value="Genomic_DNA"/>
</dbReference>
<dbReference type="Gene3D" id="3.40.190.10">
    <property type="entry name" value="Periplasmic binding protein-like II"/>
    <property type="match status" value="2"/>
</dbReference>
<comment type="caution">
    <text evidence="5">The sequence shown here is derived from an EMBL/GenBank/DDBJ whole genome shotgun (WGS) entry which is preliminary data.</text>
</comment>
<protein>
    <submittedName>
        <fullName evidence="5">ABC transporter substrate-binding protein</fullName>
    </submittedName>
</protein>
<dbReference type="InterPro" id="IPR001638">
    <property type="entry name" value="Solute-binding_3/MltF_N"/>
</dbReference>
<reference evidence="7 8" key="1">
    <citation type="submission" date="2020-10" db="EMBL/GenBank/DDBJ databases">
        <title>Connecting structure to function with the recovery of over 1000 high-quality activated sludge metagenome-assembled genomes encoding full-length rRNA genes using long-read sequencing.</title>
        <authorList>
            <person name="Singleton C.M."/>
            <person name="Petriglieri F."/>
            <person name="Kristensen J.M."/>
            <person name="Kirkegaard R.H."/>
            <person name="Michaelsen T.Y."/>
            <person name="Andersen M.H."/>
            <person name="Karst S.M."/>
            <person name="Dueholm M.S."/>
            <person name="Nielsen P.H."/>
            <person name="Albertsen M."/>
        </authorList>
    </citation>
    <scope>NUCLEOTIDE SEQUENCE [LARGE SCALE GENOMIC DNA]</scope>
    <source>
        <strain evidence="4">AalE_18-Q3-R2-46_BAT3C.188</strain>
        <strain evidence="5">Ega_18-Q3-R5-49_MAXAC.001</strain>
        <strain evidence="6">Ribe_18-Q3-R11-54_MAXAC.001</strain>
    </source>
</reference>